<reference evidence="1" key="1">
    <citation type="journal article" date="2023" name="Plant J.">
        <title>Genome sequences and population genomics provide insights into the demographic history, inbreeding, and mutation load of two 'living fossil' tree species of Dipteronia.</title>
        <authorList>
            <person name="Feng Y."/>
            <person name="Comes H.P."/>
            <person name="Chen J."/>
            <person name="Zhu S."/>
            <person name="Lu R."/>
            <person name="Zhang X."/>
            <person name="Li P."/>
            <person name="Qiu J."/>
            <person name="Olsen K.M."/>
            <person name="Qiu Y."/>
        </authorList>
    </citation>
    <scope>NUCLEOTIDE SEQUENCE</scope>
    <source>
        <strain evidence="1">NBL</strain>
    </source>
</reference>
<evidence type="ECO:0000313" key="2">
    <source>
        <dbReference type="Proteomes" id="UP001281410"/>
    </source>
</evidence>
<sequence length="130" mass="14829">MPLECRTVALGSSEHHIFCFINFNRKLIATACIWMNWDKPDDPLPVDPDESVAFSHSPYLTLQTLLFLICLLQTHQISSFLHIFNSAVRRPVNDRPPPPSTVRKAGKVIGLLHEGRRYFDIREAVGPLQH</sequence>
<gene>
    <name evidence="1" type="ORF">Dsin_007513</name>
</gene>
<keyword evidence="2" id="KW-1185">Reference proteome</keyword>
<name>A0AAE0B0A5_9ROSI</name>
<dbReference type="Proteomes" id="UP001281410">
    <property type="component" value="Unassembled WGS sequence"/>
</dbReference>
<evidence type="ECO:0000313" key="1">
    <source>
        <dbReference type="EMBL" id="KAK3227651.1"/>
    </source>
</evidence>
<comment type="caution">
    <text evidence="1">The sequence shown here is derived from an EMBL/GenBank/DDBJ whole genome shotgun (WGS) entry which is preliminary data.</text>
</comment>
<organism evidence="1 2">
    <name type="scientific">Dipteronia sinensis</name>
    <dbReference type="NCBI Taxonomy" id="43782"/>
    <lineage>
        <taxon>Eukaryota</taxon>
        <taxon>Viridiplantae</taxon>
        <taxon>Streptophyta</taxon>
        <taxon>Embryophyta</taxon>
        <taxon>Tracheophyta</taxon>
        <taxon>Spermatophyta</taxon>
        <taxon>Magnoliopsida</taxon>
        <taxon>eudicotyledons</taxon>
        <taxon>Gunneridae</taxon>
        <taxon>Pentapetalae</taxon>
        <taxon>rosids</taxon>
        <taxon>malvids</taxon>
        <taxon>Sapindales</taxon>
        <taxon>Sapindaceae</taxon>
        <taxon>Hippocastanoideae</taxon>
        <taxon>Acereae</taxon>
        <taxon>Dipteronia</taxon>
    </lineage>
</organism>
<proteinExistence type="predicted"/>
<dbReference type="EMBL" id="JANJYJ010000002">
    <property type="protein sequence ID" value="KAK3227651.1"/>
    <property type="molecule type" value="Genomic_DNA"/>
</dbReference>
<protein>
    <submittedName>
        <fullName evidence="1">Uncharacterized protein</fullName>
    </submittedName>
</protein>
<accession>A0AAE0B0A5</accession>
<dbReference type="AlphaFoldDB" id="A0AAE0B0A5"/>